<accession>A0AAE0FHG9</accession>
<protein>
    <submittedName>
        <fullName evidence="2">Uncharacterized protein</fullName>
    </submittedName>
</protein>
<gene>
    <name evidence="2" type="ORF">CYMTET_31321</name>
</gene>
<evidence type="ECO:0000256" key="1">
    <source>
        <dbReference type="SAM" id="MobiDB-lite"/>
    </source>
</evidence>
<proteinExistence type="predicted"/>
<evidence type="ECO:0000313" key="2">
    <source>
        <dbReference type="EMBL" id="KAK3259694.1"/>
    </source>
</evidence>
<comment type="caution">
    <text evidence="2">The sequence shown here is derived from an EMBL/GenBank/DDBJ whole genome shotgun (WGS) entry which is preliminary data.</text>
</comment>
<keyword evidence="3" id="KW-1185">Reference proteome</keyword>
<dbReference type="AlphaFoldDB" id="A0AAE0FHG9"/>
<name>A0AAE0FHG9_9CHLO</name>
<feature type="region of interest" description="Disordered" evidence="1">
    <location>
        <begin position="90"/>
        <end position="109"/>
    </location>
</feature>
<reference evidence="2 3" key="1">
    <citation type="journal article" date="2015" name="Genome Biol. Evol.">
        <title>Comparative Genomics of a Bacterivorous Green Alga Reveals Evolutionary Causalities and Consequences of Phago-Mixotrophic Mode of Nutrition.</title>
        <authorList>
            <person name="Burns J.A."/>
            <person name="Paasch A."/>
            <person name="Narechania A."/>
            <person name="Kim E."/>
        </authorList>
    </citation>
    <scope>NUCLEOTIDE SEQUENCE [LARGE SCALE GENOMIC DNA]</scope>
    <source>
        <strain evidence="2 3">PLY_AMNH</strain>
    </source>
</reference>
<dbReference type="EMBL" id="LGRX02018536">
    <property type="protein sequence ID" value="KAK3259694.1"/>
    <property type="molecule type" value="Genomic_DNA"/>
</dbReference>
<sequence length="109" mass="12237">MVLLTHQLSSRAALPTDRVRCQRNNRARPRCVRASCASLQDNVERGVQLVTEGYTTKLQSEDVQNMLESSSSVSARYPLIFSCLQPRHSSAASSSCEQQPLYEEVQHNK</sequence>
<dbReference type="Proteomes" id="UP001190700">
    <property type="component" value="Unassembled WGS sequence"/>
</dbReference>
<evidence type="ECO:0000313" key="3">
    <source>
        <dbReference type="Proteomes" id="UP001190700"/>
    </source>
</evidence>
<organism evidence="2 3">
    <name type="scientific">Cymbomonas tetramitiformis</name>
    <dbReference type="NCBI Taxonomy" id="36881"/>
    <lineage>
        <taxon>Eukaryota</taxon>
        <taxon>Viridiplantae</taxon>
        <taxon>Chlorophyta</taxon>
        <taxon>Pyramimonadophyceae</taxon>
        <taxon>Pyramimonadales</taxon>
        <taxon>Pyramimonadaceae</taxon>
        <taxon>Cymbomonas</taxon>
    </lineage>
</organism>